<evidence type="ECO:0000256" key="7">
    <source>
        <dbReference type="SAM" id="MobiDB-lite"/>
    </source>
</evidence>
<dbReference type="PANTHER" id="PTHR23183:SF0">
    <property type="entry name" value="NUCLEOLAR PROTEIN 14"/>
    <property type="match status" value="1"/>
</dbReference>
<feature type="non-terminal residue" evidence="8">
    <location>
        <position position="708"/>
    </location>
</feature>
<comment type="function">
    <text evidence="6">Involved in nucleolar processing of pre-18S ribosomal RNA. Has a role in the nuclear export of 40S pre-ribosomal subunit to the cytoplasm.</text>
</comment>
<comment type="similarity">
    <text evidence="2">Belongs to the NOP14 family.</text>
</comment>
<comment type="subcellular location">
    <subcellularLocation>
        <location evidence="1">Nucleus</location>
        <location evidence="1">Nucleolus</location>
    </subcellularLocation>
</comment>
<gene>
    <name evidence="8" type="ORF">Agub_g3094</name>
</gene>
<evidence type="ECO:0008006" key="10">
    <source>
        <dbReference type="Google" id="ProtNLM"/>
    </source>
</evidence>
<feature type="region of interest" description="Disordered" evidence="7">
    <location>
        <begin position="1"/>
        <end position="44"/>
    </location>
</feature>
<organism evidence="8 9">
    <name type="scientific">Astrephomene gubernaculifera</name>
    <dbReference type="NCBI Taxonomy" id="47775"/>
    <lineage>
        <taxon>Eukaryota</taxon>
        <taxon>Viridiplantae</taxon>
        <taxon>Chlorophyta</taxon>
        <taxon>core chlorophytes</taxon>
        <taxon>Chlorophyceae</taxon>
        <taxon>CS clade</taxon>
        <taxon>Chlamydomonadales</taxon>
        <taxon>Astrephomenaceae</taxon>
        <taxon>Astrephomene</taxon>
    </lineage>
</organism>
<keyword evidence="9" id="KW-1185">Reference proteome</keyword>
<dbReference type="GO" id="GO:0030692">
    <property type="term" value="C:Noc4p-Nop14p complex"/>
    <property type="evidence" value="ECO:0007669"/>
    <property type="project" value="TreeGrafter"/>
</dbReference>
<reference evidence="8 9" key="1">
    <citation type="journal article" date="2021" name="Sci. Rep.">
        <title>Genome sequencing of the multicellular alga Astrephomene provides insights into convergent evolution of germ-soma differentiation.</title>
        <authorList>
            <person name="Yamashita S."/>
            <person name="Yamamoto K."/>
            <person name="Matsuzaki R."/>
            <person name="Suzuki S."/>
            <person name="Yamaguchi H."/>
            <person name="Hirooka S."/>
            <person name="Minakuchi Y."/>
            <person name="Miyagishima S."/>
            <person name="Kawachi M."/>
            <person name="Toyoda A."/>
            <person name="Nozaki H."/>
        </authorList>
    </citation>
    <scope>NUCLEOTIDE SEQUENCE [LARGE SCALE GENOMIC DNA]</scope>
    <source>
        <strain evidence="8 9">NIES-4017</strain>
    </source>
</reference>
<evidence type="ECO:0000256" key="5">
    <source>
        <dbReference type="ARBA" id="ARBA00023242"/>
    </source>
</evidence>
<evidence type="ECO:0000313" key="8">
    <source>
        <dbReference type="EMBL" id="GFR42203.1"/>
    </source>
</evidence>
<protein>
    <recommendedName>
        <fullName evidence="10">Nop14-like protein</fullName>
    </recommendedName>
</protein>
<keyword evidence="4" id="KW-0698">rRNA processing</keyword>
<proteinExistence type="inferred from homology"/>
<dbReference type="PANTHER" id="PTHR23183">
    <property type="entry name" value="NOP14"/>
    <property type="match status" value="1"/>
</dbReference>
<dbReference type="InterPro" id="IPR007276">
    <property type="entry name" value="Nop14"/>
</dbReference>
<feature type="compositionally biased region" description="Basic and acidic residues" evidence="7">
    <location>
        <begin position="662"/>
        <end position="690"/>
    </location>
</feature>
<comment type="caution">
    <text evidence="8">The sequence shown here is derived from an EMBL/GenBank/DDBJ whole genome shotgun (WGS) entry which is preliminary data.</text>
</comment>
<dbReference type="EMBL" id="BMAR01000003">
    <property type="protein sequence ID" value="GFR42203.1"/>
    <property type="molecule type" value="Genomic_DNA"/>
</dbReference>
<feature type="compositionally biased region" description="Low complexity" evidence="7">
    <location>
        <begin position="139"/>
        <end position="154"/>
    </location>
</feature>
<evidence type="ECO:0000256" key="2">
    <source>
        <dbReference type="ARBA" id="ARBA00007466"/>
    </source>
</evidence>
<dbReference type="Proteomes" id="UP001054857">
    <property type="component" value="Unassembled WGS sequence"/>
</dbReference>
<keyword evidence="5" id="KW-0539">Nucleus</keyword>
<keyword evidence="3" id="KW-0690">Ribosome biogenesis</keyword>
<dbReference type="GO" id="GO:0032040">
    <property type="term" value="C:small-subunit processome"/>
    <property type="evidence" value="ECO:0007669"/>
    <property type="project" value="InterPro"/>
</dbReference>
<evidence type="ECO:0000256" key="3">
    <source>
        <dbReference type="ARBA" id="ARBA00022517"/>
    </source>
</evidence>
<dbReference type="AlphaFoldDB" id="A0AAD3DKA9"/>
<sequence length="708" mass="75389">GDDYDSDQGEEEEDEDEEGEEDEEGLPAGLSALDKRRMKAAAGDHPLQESFRAMAAALAKKHGVQAPKNPFLQEEEDEGEEEEEEGESGDEGEEEEGEGESGSEEGEEAGSSGEGEDEEDEGESDEESLEERRNPRNPPSTSRPEAEAAAAAKPSSKAAAAAAATKKSGATAAAAAKPAAAAASPLDGPLDLPYTIPLPSSYNEFASLVRGRPAEELQTAIQRIRAFNAVALATDSKRKLQEFYGILVQHFAMIAGQQPLPAASLDVLSRTLLEITPEVPYYAATVARARLTRMADQLTSALGGASARGAVEAAGSSVTTAAAAAVPSSPWPPARVVLQLKLFTRLFPTSDRRHPVLTPAALLVGKYLNQCVISNPHEAAVGLCLCALMTHMAGPARRTAPEVLVFLRDCLAAYLPPAAAAKTSTSATAGKDAAAAAAAPKDPDTFVRFPPGLLALEGSTAKEAPLLDLYEVLGNMSASDPRVRSDAFKLGLLRTALCGVRRAASLMMPLKASSGSAPESTAEGALYDGSEGSGLVCLEQAVAPLRVVLAGLQKIERRLPTELKELRASVLKQLTEASAACVAARRPMFQPGRARAGATAVPAAAVREFNPRFEDGFVQGRDYDPDRERAEARRLKRAIVKERRGAMRELRRDAVFMAEERDRETARVDAERLESERRFYSELQRQEADMRSGGQGGMNPHLKKKGKK</sequence>
<evidence type="ECO:0000256" key="6">
    <source>
        <dbReference type="ARBA" id="ARBA00024695"/>
    </source>
</evidence>
<dbReference type="GO" id="GO:0030490">
    <property type="term" value="P:maturation of SSU-rRNA"/>
    <property type="evidence" value="ECO:0007669"/>
    <property type="project" value="TreeGrafter"/>
</dbReference>
<accession>A0AAD3DKA9</accession>
<evidence type="ECO:0000256" key="4">
    <source>
        <dbReference type="ARBA" id="ARBA00022552"/>
    </source>
</evidence>
<dbReference type="Pfam" id="PF04147">
    <property type="entry name" value="Nop14"/>
    <property type="match status" value="1"/>
</dbReference>
<feature type="compositionally biased region" description="Acidic residues" evidence="7">
    <location>
        <begin position="73"/>
        <end position="129"/>
    </location>
</feature>
<evidence type="ECO:0000313" key="9">
    <source>
        <dbReference type="Proteomes" id="UP001054857"/>
    </source>
</evidence>
<evidence type="ECO:0000256" key="1">
    <source>
        <dbReference type="ARBA" id="ARBA00004604"/>
    </source>
</evidence>
<feature type="region of interest" description="Disordered" evidence="7">
    <location>
        <begin position="662"/>
        <end position="708"/>
    </location>
</feature>
<name>A0AAD3DKA9_9CHLO</name>
<feature type="compositionally biased region" description="Acidic residues" evidence="7">
    <location>
        <begin position="1"/>
        <end position="25"/>
    </location>
</feature>
<feature type="region of interest" description="Disordered" evidence="7">
    <location>
        <begin position="58"/>
        <end position="154"/>
    </location>
</feature>